<proteinExistence type="predicted"/>
<dbReference type="Proteomes" id="UP001341281">
    <property type="component" value="Chromosome 04"/>
</dbReference>
<name>A0AAQ3TEU2_PASNO</name>
<feature type="non-terminal residue" evidence="1">
    <location>
        <position position="1"/>
    </location>
</feature>
<evidence type="ECO:0000313" key="1">
    <source>
        <dbReference type="EMBL" id="WVZ72689.1"/>
    </source>
</evidence>
<keyword evidence="2" id="KW-1185">Reference proteome</keyword>
<reference evidence="1 2" key="1">
    <citation type="submission" date="2024-02" db="EMBL/GenBank/DDBJ databases">
        <title>High-quality chromosome-scale genome assembly of Pensacola bahiagrass (Paspalum notatum Flugge var. saurae).</title>
        <authorList>
            <person name="Vega J.M."/>
            <person name="Podio M."/>
            <person name="Orjuela J."/>
            <person name="Siena L.A."/>
            <person name="Pessino S.C."/>
            <person name="Combes M.C."/>
            <person name="Mariac C."/>
            <person name="Albertini E."/>
            <person name="Pupilli F."/>
            <person name="Ortiz J.P.A."/>
            <person name="Leblanc O."/>
        </authorList>
    </citation>
    <scope>NUCLEOTIDE SEQUENCE [LARGE SCALE GENOMIC DNA]</scope>
    <source>
        <strain evidence="1">R1</strain>
        <tissue evidence="1">Leaf</tissue>
    </source>
</reference>
<organism evidence="1 2">
    <name type="scientific">Paspalum notatum var. saurae</name>
    <dbReference type="NCBI Taxonomy" id="547442"/>
    <lineage>
        <taxon>Eukaryota</taxon>
        <taxon>Viridiplantae</taxon>
        <taxon>Streptophyta</taxon>
        <taxon>Embryophyta</taxon>
        <taxon>Tracheophyta</taxon>
        <taxon>Spermatophyta</taxon>
        <taxon>Magnoliopsida</taxon>
        <taxon>Liliopsida</taxon>
        <taxon>Poales</taxon>
        <taxon>Poaceae</taxon>
        <taxon>PACMAD clade</taxon>
        <taxon>Panicoideae</taxon>
        <taxon>Andropogonodae</taxon>
        <taxon>Paspaleae</taxon>
        <taxon>Paspalinae</taxon>
        <taxon>Paspalum</taxon>
    </lineage>
</organism>
<dbReference type="EMBL" id="CP144748">
    <property type="protein sequence ID" value="WVZ72689.1"/>
    <property type="molecule type" value="Genomic_DNA"/>
</dbReference>
<accession>A0AAQ3TEU2</accession>
<dbReference type="AlphaFoldDB" id="A0AAQ3TEU2"/>
<evidence type="ECO:0000313" key="2">
    <source>
        <dbReference type="Proteomes" id="UP001341281"/>
    </source>
</evidence>
<protein>
    <submittedName>
        <fullName evidence="1">Uncharacterized protein</fullName>
    </submittedName>
</protein>
<gene>
    <name evidence="1" type="ORF">U9M48_021108</name>
</gene>
<feature type="non-terminal residue" evidence="1">
    <location>
        <position position="78"/>
    </location>
</feature>
<sequence>VNKKKLLFFWGARRTKQEVLRLHITMHIPSASSLVWRLPLYLCKQPSQQTSCKRQVYPWDTMVSTKSAAKGRFHISKE</sequence>